<reference evidence="3 4" key="1">
    <citation type="submission" date="2018-11" db="EMBL/GenBank/DDBJ databases">
        <title>Genomic Encyclopedia of Type Strains, Phase IV (KMG-IV): sequencing the most valuable type-strain genomes for metagenomic binning, comparative biology and taxonomic classification.</title>
        <authorList>
            <person name="Goeker M."/>
        </authorList>
    </citation>
    <scope>NUCLEOTIDE SEQUENCE [LARGE SCALE GENOMIC DNA]</scope>
    <source>
        <strain evidence="3 4">DSM 5900</strain>
    </source>
</reference>
<dbReference type="Gene3D" id="3.40.50.720">
    <property type="entry name" value="NAD(P)-binding Rossmann-like Domain"/>
    <property type="match status" value="1"/>
</dbReference>
<evidence type="ECO:0000313" key="3">
    <source>
        <dbReference type="EMBL" id="ROQ01903.1"/>
    </source>
</evidence>
<comment type="similarity">
    <text evidence="1">Belongs to the short-chain dehydrogenases/reductases (SDR) family.</text>
</comment>
<keyword evidence="2" id="KW-0560">Oxidoreductase</keyword>
<dbReference type="InterPro" id="IPR036291">
    <property type="entry name" value="NAD(P)-bd_dom_sf"/>
</dbReference>
<dbReference type="AlphaFoldDB" id="A0A3N1MDU7"/>
<dbReference type="EMBL" id="RJKX01000011">
    <property type="protein sequence ID" value="ROQ01903.1"/>
    <property type="molecule type" value="Genomic_DNA"/>
</dbReference>
<evidence type="ECO:0000256" key="2">
    <source>
        <dbReference type="ARBA" id="ARBA00023002"/>
    </source>
</evidence>
<dbReference type="InterPro" id="IPR002347">
    <property type="entry name" value="SDR_fam"/>
</dbReference>
<dbReference type="PANTHER" id="PTHR43477">
    <property type="entry name" value="DIHYDROANTICAPSIN 7-DEHYDROGENASE"/>
    <property type="match status" value="1"/>
</dbReference>
<dbReference type="PANTHER" id="PTHR43477:SF1">
    <property type="entry name" value="DIHYDROANTICAPSIN 7-DEHYDROGENASE"/>
    <property type="match status" value="1"/>
</dbReference>
<dbReference type="CDD" id="cd05233">
    <property type="entry name" value="SDR_c"/>
    <property type="match status" value="1"/>
</dbReference>
<name>A0A3N1MDU7_9PROT</name>
<evidence type="ECO:0000256" key="1">
    <source>
        <dbReference type="ARBA" id="ARBA00006484"/>
    </source>
</evidence>
<dbReference type="SUPFAM" id="SSF51735">
    <property type="entry name" value="NAD(P)-binding Rossmann-fold domains"/>
    <property type="match status" value="1"/>
</dbReference>
<gene>
    <name evidence="3" type="ORF">EDC65_1090</name>
</gene>
<dbReference type="RefSeq" id="WP_123688613.1">
    <property type="nucleotide sequence ID" value="NZ_AP019700.1"/>
</dbReference>
<dbReference type="NCBIfam" id="NF005559">
    <property type="entry name" value="PRK07231.1"/>
    <property type="match status" value="1"/>
</dbReference>
<accession>A0A3N1MDU7</accession>
<dbReference type="OrthoDB" id="7375193at2"/>
<comment type="caution">
    <text evidence="3">The sequence shown here is derived from an EMBL/GenBank/DDBJ whole genome shotgun (WGS) entry which is preliminary data.</text>
</comment>
<dbReference type="PRINTS" id="PR00081">
    <property type="entry name" value="GDHRDH"/>
</dbReference>
<protein>
    <submittedName>
        <fullName evidence="3">NAD(P)-dependent dehydrogenase (Short-subunit alcohol dehydrogenase family)</fullName>
    </submittedName>
</protein>
<evidence type="ECO:0000313" key="4">
    <source>
        <dbReference type="Proteomes" id="UP000278222"/>
    </source>
</evidence>
<sequence length="266" mass="27753">MAGRLAGKVAIITGAGSSGPGWGNGKATAVLFAREGASVFAVDVNGTAAAETCAIIAGEGGIAAAHTTDVSSHDQVRAMVATCLERFGRIDILHNNVGIAVVGGAVDLPEEEWDRVERVNQKSVFLVCKHVLPVMERQGGGAIVNTASIAGIRWTGIDYISYYATKGAVGMMTKGIALAYAAKGIRCNAILPGLMDTPMIRHGLPDAYAGGDIDQMIEKRHRQCPMGRMGDAWDVANAALFLASDDARYITAHELVVDGGLTARCA</sequence>
<proteinExistence type="inferred from homology"/>
<dbReference type="InterPro" id="IPR051122">
    <property type="entry name" value="SDR_DHRS6-like"/>
</dbReference>
<dbReference type="PRINTS" id="PR00080">
    <property type="entry name" value="SDRFAMILY"/>
</dbReference>
<dbReference type="GO" id="GO:0016491">
    <property type="term" value="F:oxidoreductase activity"/>
    <property type="evidence" value="ECO:0007669"/>
    <property type="project" value="UniProtKB-KW"/>
</dbReference>
<keyword evidence="4" id="KW-1185">Reference proteome</keyword>
<dbReference type="Pfam" id="PF13561">
    <property type="entry name" value="adh_short_C2"/>
    <property type="match status" value="1"/>
</dbReference>
<organism evidence="3 4">
    <name type="scientific">Stella humosa</name>
    <dbReference type="NCBI Taxonomy" id="94"/>
    <lineage>
        <taxon>Bacteria</taxon>
        <taxon>Pseudomonadati</taxon>
        <taxon>Pseudomonadota</taxon>
        <taxon>Alphaproteobacteria</taxon>
        <taxon>Rhodospirillales</taxon>
        <taxon>Stellaceae</taxon>
        <taxon>Stella</taxon>
    </lineage>
</organism>
<dbReference type="FunFam" id="3.40.50.720:FF:000084">
    <property type="entry name" value="Short-chain dehydrogenase reductase"/>
    <property type="match status" value="1"/>
</dbReference>
<dbReference type="Proteomes" id="UP000278222">
    <property type="component" value="Unassembled WGS sequence"/>
</dbReference>